<dbReference type="GO" id="GO:0005634">
    <property type="term" value="C:nucleus"/>
    <property type="evidence" value="ECO:0007669"/>
    <property type="project" value="TreeGrafter"/>
</dbReference>
<feature type="compositionally biased region" description="Low complexity" evidence="3">
    <location>
        <begin position="123"/>
        <end position="138"/>
    </location>
</feature>
<dbReference type="GO" id="GO:0009408">
    <property type="term" value="P:response to heat"/>
    <property type="evidence" value="ECO:0007669"/>
    <property type="project" value="TreeGrafter"/>
</dbReference>
<dbReference type="Gene3D" id="2.60.40.790">
    <property type="match status" value="1"/>
</dbReference>
<proteinExistence type="inferred from homology"/>
<protein>
    <submittedName>
        <fullName evidence="5">Heat shock protein beta-1</fullName>
    </submittedName>
</protein>
<dbReference type="PROSITE" id="PS01031">
    <property type="entry name" value="SHSP"/>
    <property type="match status" value="1"/>
</dbReference>
<organism evidence="5 6">
    <name type="scientific">Dermatophagoides farinae</name>
    <name type="common">American house dust mite</name>
    <dbReference type="NCBI Taxonomy" id="6954"/>
    <lineage>
        <taxon>Eukaryota</taxon>
        <taxon>Metazoa</taxon>
        <taxon>Ecdysozoa</taxon>
        <taxon>Arthropoda</taxon>
        <taxon>Chelicerata</taxon>
        <taxon>Arachnida</taxon>
        <taxon>Acari</taxon>
        <taxon>Acariformes</taxon>
        <taxon>Sarcoptiformes</taxon>
        <taxon>Astigmata</taxon>
        <taxon>Psoroptidia</taxon>
        <taxon>Analgoidea</taxon>
        <taxon>Pyroglyphidae</taxon>
        <taxon>Dermatophagoidinae</taxon>
        <taxon>Dermatophagoides</taxon>
    </lineage>
</organism>
<evidence type="ECO:0000256" key="3">
    <source>
        <dbReference type="SAM" id="MobiDB-lite"/>
    </source>
</evidence>
<name>A0A922HN13_DERFA</name>
<dbReference type="InterPro" id="IPR008978">
    <property type="entry name" value="HSP20-like_chaperone"/>
</dbReference>
<dbReference type="Proteomes" id="UP000790347">
    <property type="component" value="Unassembled WGS sequence"/>
</dbReference>
<evidence type="ECO:0000313" key="6">
    <source>
        <dbReference type="Proteomes" id="UP000790347"/>
    </source>
</evidence>
<reference evidence="5" key="2">
    <citation type="journal article" date="2022" name="Res Sq">
        <title>Comparative Genomics Reveals Insights into the Divergent Evolution of Astigmatic Mites and Household Pest Adaptations.</title>
        <authorList>
            <person name="Xiong Q."/>
            <person name="Wan A.T.-Y."/>
            <person name="Liu X.-Y."/>
            <person name="Fung C.S.-H."/>
            <person name="Xiao X."/>
            <person name="Malainual N."/>
            <person name="Hou J."/>
            <person name="Wang L."/>
            <person name="Wang M."/>
            <person name="Yang K."/>
            <person name="Cui Y."/>
            <person name="Leung E."/>
            <person name="Nong W."/>
            <person name="Shin S.-K."/>
            <person name="Au S."/>
            <person name="Jeong K.Y."/>
            <person name="Chew F.T."/>
            <person name="Hui J."/>
            <person name="Leung T.F."/>
            <person name="Tungtrongchitr A."/>
            <person name="Zhong N."/>
            <person name="Liu Z."/>
            <person name="Tsui S."/>
        </authorList>
    </citation>
    <scope>NUCLEOTIDE SEQUENCE</scope>
    <source>
        <strain evidence="5">Derf</strain>
        <tissue evidence="5">Whole organism</tissue>
    </source>
</reference>
<dbReference type="AlphaFoldDB" id="A0A922HN13"/>
<gene>
    <name evidence="5" type="primary">HSPB1</name>
    <name evidence="5" type="ORF">DERF_013685</name>
</gene>
<keyword evidence="5" id="KW-0346">Stress response</keyword>
<dbReference type="PANTHER" id="PTHR45640:SF26">
    <property type="entry name" value="RE23625P"/>
    <property type="match status" value="1"/>
</dbReference>
<accession>A0A922HN13</accession>
<dbReference type="GO" id="GO:0005737">
    <property type="term" value="C:cytoplasm"/>
    <property type="evidence" value="ECO:0007669"/>
    <property type="project" value="TreeGrafter"/>
</dbReference>
<dbReference type="Pfam" id="PF00011">
    <property type="entry name" value="HSP20"/>
    <property type="match status" value="1"/>
</dbReference>
<reference evidence="5" key="1">
    <citation type="submission" date="2013-05" db="EMBL/GenBank/DDBJ databases">
        <authorList>
            <person name="Yim A.K.Y."/>
            <person name="Chan T.F."/>
            <person name="Ji K.M."/>
            <person name="Liu X.Y."/>
            <person name="Zhou J.W."/>
            <person name="Li R.Q."/>
            <person name="Yang K.Y."/>
            <person name="Li J."/>
            <person name="Li M."/>
            <person name="Law P.T.W."/>
            <person name="Wu Y.L."/>
            <person name="Cai Z.L."/>
            <person name="Qin H."/>
            <person name="Bao Y."/>
            <person name="Leung R.K.K."/>
            <person name="Ng P.K.S."/>
            <person name="Zou J."/>
            <person name="Zhong X.J."/>
            <person name="Ran P.X."/>
            <person name="Zhong N.S."/>
            <person name="Liu Z.G."/>
            <person name="Tsui S.K.W."/>
        </authorList>
    </citation>
    <scope>NUCLEOTIDE SEQUENCE</scope>
    <source>
        <strain evidence="5">Derf</strain>
        <tissue evidence="5">Whole organism</tissue>
    </source>
</reference>
<dbReference type="InterPro" id="IPR002068">
    <property type="entry name" value="A-crystallin/Hsp20_dom"/>
</dbReference>
<evidence type="ECO:0000313" key="5">
    <source>
        <dbReference type="EMBL" id="KAH9497722.1"/>
    </source>
</evidence>
<sequence>MSEWIINYPRQLYFNNNNKNYININNRNDDLYELHVDVTGYKPDDISVSTKDDLLIINGHYEQNDQHRNGYQSKEFTYKYQLPKFLVKDKMKCMFKDNGHLLIEAPIEQPNTRQIPIKILNEPSSTPSPSPSSSTSTTAKLINGHNRSSATSITTTTTNNNEHDDNNVATITTTSKNNSVSHV</sequence>
<comment type="caution">
    <text evidence="5">The sequence shown here is derived from an EMBL/GenBank/DDBJ whole genome shotgun (WGS) entry which is preliminary data.</text>
</comment>
<dbReference type="CDD" id="cd06526">
    <property type="entry name" value="metazoan_ACD"/>
    <property type="match status" value="1"/>
</dbReference>
<evidence type="ECO:0000259" key="4">
    <source>
        <dbReference type="PROSITE" id="PS01031"/>
    </source>
</evidence>
<feature type="domain" description="SHSP" evidence="4">
    <location>
        <begin position="13"/>
        <end position="120"/>
    </location>
</feature>
<feature type="region of interest" description="Disordered" evidence="3">
    <location>
        <begin position="120"/>
        <end position="183"/>
    </location>
</feature>
<dbReference type="PANTHER" id="PTHR45640">
    <property type="entry name" value="HEAT SHOCK PROTEIN HSP-12.2-RELATED"/>
    <property type="match status" value="1"/>
</dbReference>
<dbReference type="GO" id="GO:0042026">
    <property type="term" value="P:protein refolding"/>
    <property type="evidence" value="ECO:0007669"/>
    <property type="project" value="TreeGrafter"/>
</dbReference>
<comment type="similarity">
    <text evidence="1 2">Belongs to the small heat shock protein (HSP20) family.</text>
</comment>
<keyword evidence="6" id="KW-1185">Reference proteome</keyword>
<dbReference type="EMBL" id="ASGP02000007">
    <property type="protein sequence ID" value="KAH9497722.1"/>
    <property type="molecule type" value="Genomic_DNA"/>
</dbReference>
<dbReference type="PRINTS" id="PR00299">
    <property type="entry name" value="ACRYSTALLIN"/>
</dbReference>
<dbReference type="SUPFAM" id="SSF49764">
    <property type="entry name" value="HSP20-like chaperones"/>
    <property type="match status" value="1"/>
</dbReference>
<dbReference type="InterPro" id="IPR001436">
    <property type="entry name" value="Alpha-crystallin/sHSP_animal"/>
</dbReference>
<evidence type="ECO:0000256" key="1">
    <source>
        <dbReference type="PROSITE-ProRule" id="PRU00285"/>
    </source>
</evidence>
<feature type="compositionally biased region" description="Polar residues" evidence="3">
    <location>
        <begin position="167"/>
        <end position="183"/>
    </location>
</feature>
<evidence type="ECO:0000256" key="2">
    <source>
        <dbReference type="RuleBase" id="RU003616"/>
    </source>
</evidence>
<dbReference type="GO" id="GO:0051082">
    <property type="term" value="F:unfolded protein binding"/>
    <property type="evidence" value="ECO:0007669"/>
    <property type="project" value="TreeGrafter"/>
</dbReference>